<dbReference type="PANTHER" id="PTHR43289:SF6">
    <property type="entry name" value="SERINE_THREONINE-PROTEIN KINASE NEKL-3"/>
    <property type="match status" value="1"/>
</dbReference>
<organism evidence="6 7">
    <name type="scientific">Desulfofustis glycolicus DSM 9705</name>
    <dbReference type="NCBI Taxonomy" id="1121409"/>
    <lineage>
        <taxon>Bacteria</taxon>
        <taxon>Pseudomonadati</taxon>
        <taxon>Thermodesulfobacteriota</taxon>
        <taxon>Desulfobulbia</taxon>
        <taxon>Desulfobulbales</taxon>
        <taxon>Desulfocapsaceae</taxon>
        <taxon>Desulfofustis</taxon>
    </lineage>
</organism>
<evidence type="ECO:0000256" key="3">
    <source>
        <dbReference type="ARBA" id="ARBA00022777"/>
    </source>
</evidence>
<dbReference type="InterPro" id="IPR011009">
    <property type="entry name" value="Kinase-like_dom_sf"/>
</dbReference>
<evidence type="ECO:0000256" key="4">
    <source>
        <dbReference type="ARBA" id="ARBA00022840"/>
    </source>
</evidence>
<dbReference type="PROSITE" id="PS00108">
    <property type="entry name" value="PROTEIN_KINASE_ST"/>
    <property type="match status" value="1"/>
</dbReference>
<dbReference type="GO" id="GO:0005524">
    <property type="term" value="F:ATP binding"/>
    <property type="evidence" value="ECO:0007669"/>
    <property type="project" value="UniProtKB-KW"/>
</dbReference>
<dbReference type="PROSITE" id="PS50011">
    <property type="entry name" value="PROTEIN_KINASE_DOM"/>
    <property type="match status" value="1"/>
</dbReference>
<keyword evidence="1" id="KW-0808">Transferase</keyword>
<dbReference type="Gene3D" id="1.10.510.10">
    <property type="entry name" value="Transferase(Phosphotransferase) domain 1"/>
    <property type="match status" value="1"/>
</dbReference>
<reference evidence="6 7" key="1">
    <citation type="submission" date="2016-11" db="EMBL/GenBank/DDBJ databases">
        <authorList>
            <person name="Jaros S."/>
            <person name="Januszkiewicz K."/>
            <person name="Wedrychowicz H."/>
        </authorList>
    </citation>
    <scope>NUCLEOTIDE SEQUENCE [LARGE SCALE GENOMIC DNA]</scope>
    <source>
        <strain evidence="6 7">DSM 9705</strain>
    </source>
</reference>
<dbReference type="InterPro" id="IPR000719">
    <property type="entry name" value="Prot_kinase_dom"/>
</dbReference>
<dbReference type="Gene3D" id="3.30.200.20">
    <property type="entry name" value="Phosphorylase Kinase, domain 1"/>
    <property type="match status" value="1"/>
</dbReference>
<dbReference type="SUPFAM" id="SSF56112">
    <property type="entry name" value="Protein kinase-like (PK-like)"/>
    <property type="match status" value="1"/>
</dbReference>
<dbReference type="InterPro" id="IPR008271">
    <property type="entry name" value="Ser/Thr_kinase_AS"/>
</dbReference>
<dbReference type="CDD" id="cd14014">
    <property type="entry name" value="STKc_PknB_like"/>
    <property type="match status" value="1"/>
</dbReference>
<evidence type="ECO:0000256" key="1">
    <source>
        <dbReference type="ARBA" id="ARBA00022679"/>
    </source>
</evidence>
<dbReference type="GO" id="GO:0004674">
    <property type="term" value="F:protein serine/threonine kinase activity"/>
    <property type="evidence" value="ECO:0007669"/>
    <property type="project" value="UniProtKB-KW"/>
</dbReference>
<dbReference type="SMART" id="SM00220">
    <property type="entry name" value="S_TKc"/>
    <property type="match status" value="1"/>
</dbReference>
<keyword evidence="7" id="KW-1185">Reference proteome</keyword>
<protein>
    <submittedName>
        <fullName evidence="6">Serine/threonine protein kinase</fullName>
    </submittedName>
</protein>
<keyword evidence="2" id="KW-0547">Nucleotide-binding</keyword>
<sequence length="254" mass="28392">MSEVHRAKNLLDGGIVALKLLLPRDEIFIDLVGEKKLRDIFFAEARTMAGLQHECIAGIIESGEIDDILYIALEYVPRSLGSIIGDSTRIEVTRILGTSLTCDYLRQTLCCLDAVHGAGLVHRDIKPDNLMITERDQVKLIDFGLCKTAGNEEMVIPGMQIGSPFYTAPEQEHDPAAADERADLFSAGVIAYRLLTGRLINHRQGKIAAASRFNADLTKQWDQFLFKGVHKERSKRFQSARAMRLHLEDICRSV</sequence>
<gene>
    <name evidence="6" type="ORF">SAMN02745124_03146</name>
</gene>
<evidence type="ECO:0000256" key="2">
    <source>
        <dbReference type="ARBA" id="ARBA00022741"/>
    </source>
</evidence>
<dbReference type="EMBL" id="FQXS01000020">
    <property type="protein sequence ID" value="SHI00031.1"/>
    <property type="molecule type" value="Genomic_DNA"/>
</dbReference>
<proteinExistence type="predicted"/>
<keyword evidence="4" id="KW-0067">ATP-binding</keyword>
<keyword evidence="3 6" id="KW-0418">Kinase</keyword>
<dbReference type="Pfam" id="PF00069">
    <property type="entry name" value="Pkinase"/>
    <property type="match status" value="1"/>
</dbReference>
<dbReference type="PANTHER" id="PTHR43289">
    <property type="entry name" value="MITOGEN-ACTIVATED PROTEIN KINASE KINASE KINASE 20-RELATED"/>
    <property type="match status" value="1"/>
</dbReference>
<name>A0A1M5XJP8_9BACT</name>
<dbReference type="OrthoDB" id="9801841at2"/>
<keyword evidence="6" id="KW-0723">Serine/threonine-protein kinase</keyword>
<dbReference type="Proteomes" id="UP000184139">
    <property type="component" value="Unassembled WGS sequence"/>
</dbReference>
<dbReference type="STRING" id="1121409.SAMN02745124_03146"/>
<feature type="domain" description="Protein kinase" evidence="5">
    <location>
        <begin position="1"/>
        <end position="249"/>
    </location>
</feature>
<dbReference type="AlphaFoldDB" id="A0A1M5XJP8"/>
<accession>A0A1M5XJP8</accession>
<evidence type="ECO:0000259" key="5">
    <source>
        <dbReference type="PROSITE" id="PS50011"/>
    </source>
</evidence>
<evidence type="ECO:0000313" key="6">
    <source>
        <dbReference type="EMBL" id="SHI00031.1"/>
    </source>
</evidence>
<evidence type="ECO:0000313" key="7">
    <source>
        <dbReference type="Proteomes" id="UP000184139"/>
    </source>
</evidence>